<name>A0A0M3I1V5_ASCLU</name>
<evidence type="ECO:0000313" key="1">
    <source>
        <dbReference type="Proteomes" id="UP000036681"/>
    </source>
</evidence>
<proteinExistence type="predicted"/>
<evidence type="ECO:0000313" key="2">
    <source>
        <dbReference type="WBParaSite" id="ALUE_0001034401-mRNA-1"/>
    </source>
</evidence>
<accession>A0A0M3I1V5</accession>
<protein>
    <submittedName>
        <fullName evidence="2">Secreted protein</fullName>
    </submittedName>
</protein>
<dbReference type="Proteomes" id="UP000036681">
    <property type="component" value="Unplaced"/>
</dbReference>
<organism evidence="1 2">
    <name type="scientific">Ascaris lumbricoides</name>
    <name type="common">Giant roundworm</name>
    <dbReference type="NCBI Taxonomy" id="6252"/>
    <lineage>
        <taxon>Eukaryota</taxon>
        <taxon>Metazoa</taxon>
        <taxon>Ecdysozoa</taxon>
        <taxon>Nematoda</taxon>
        <taxon>Chromadorea</taxon>
        <taxon>Rhabditida</taxon>
        <taxon>Spirurina</taxon>
        <taxon>Ascaridomorpha</taxon>
        <taxon>Ascaridoidea</taxon>
        <taxon>Ascarididae</taxon>
        <taxon>Ascaris</taxon>
    </lineage>
</organism>
<sequence>MQGLAISIGFALMTTVFRTQWVSACYALIPLSSSRMSIALNKLYIRLVSLVQVKS</sequence>
<dbReference type="WBParaSite" id="ALUE_0001034401-mRNA-1">
    <property type="protein sequence ID" value="ALUE_0001034401-mRNA-1"/>
    <property type="gene ID" value="ALUE_0001034401"/>
</dbReference>
<dbReference type="AlphaFoldDB" id="A0A0M3I1V5"/>
<keyword evidence="1" id="KW-1185">Reference proteome</keyword>
<reference evidence="2" key="1">
    <citation type="submission" date="2017-02" db="UniProtKB">
        <authorList>
            <consortium name="WormBaseParasite"/>
        </authorList>
    </citation>
    <scope>IDENTIFICATION</scope>
</reference>